<dbReference type="EMBL" id="CP140153">
    <property type="protein sequence ID" value="WQH17241.1"/>
    <property type="molecule type" value="Genomic_DNA"/>
</dbReference>
<gene>
    <name evidence="2" type="ORF">SR882_04890</name>
</gene>
<name>A0ABZ0YYX3_9GAMM</name>
<reference evidence="2 3" key="1">
    <citation type="submission" date="2023-11" db="EMBL/GenBank/DDBJ databases">
        <title>MicrobeMod: A computational toolkit for identifying prokaryotic methylation and restriction-modification with nanopore sequencing.</title>
        <authorList>
            <person name="Crits-Christoph A."/>
            <person name="Kang S.C."/>
            <person name="Lee H."/>
            <person name="Ostrov N."/>
        </authorList>
    </citation>
    <scope>NUCLEOTIDE SEQUENCE [LARGE SCALE GENOMIC DNA]</scope>
    <source>
        <strain evidence="2 3">ATCC 49870</strain>
    </source>
</reference>
<keyword evidence="1" id="KW-0472">Membrane</keyword>
<dbReference type="RefSeq" id="WP_322522213.1">
    <property type="nucleotide sequence ID" value="NZ_CP140153.1"/>
</dbReference>
<feature type="transmembrane region" description="Helical" evidence="1">
    <location>
        <begin position="359"/>
        <end position="380"/>
    </location>
</feature>
<accession>A0ABZ0YYX3</accession>
<dbReference type="Proteomes" id="UP001327459">
    <property type="component" value="Chromosome"/>
</dbReference>
<organism evidence="2 3">
    <name type="scientific">Guyparkeria halophila</name>
    <dbReference type="NCBI Taxonomy" id="47960"/>
    <lineage>
        <taxon>Bacteria</taxon>
        <taxon>Pseudomonadati</taxon>
        <taxon>Pseudomonadota</taxon>
        <taxon>Gammaproteobacteria</taxon>
        <taxon>Chromatiales</taxon>
        <taxon>Thioalkalibacteraceae</taxon>
        <taxon>Guyparkeria</taxon>
    </lineage>
</organism>
<evidence type="ECO:0000313" key="3">
    <source>
        <dbReference type="Proteomes" id="UP001327459"/>
    </source>
</evidence>
<proteinExistence type="predicted"/>
<keyword evidence="1" id="KW-1133">Transmembrane helix</keyword>
<evidence type="ECO:0000313" key="2">
    <source>
        <dbReference type="EMBL" id="WQH17241.1"/>
    </source>
</evidence>
<keyword evidence="1" id="KW-0812">Transmembrane</keyword>
<feature type="transmembrane region" description="Helical" evidence="1">
    <location>
        <begin position="392"/>
        <end position="412"/>
    </location>
</feature>
<sequence length="420" mass="47573">MPNLNYFVVTKAFPVNIELTAPPLDATGKETFCVRSEKMAEELVFARAPLESFTFNDVFALQAECELRHPVTDQTCNLVFQLLPVGTLVLHIVHPAPVSASCTSATELRKFGTDHYRADDYWSEPVYEILADLERQEVISYCPVAPFDILQGQGRSKHQKQVSPEMFRREMAWRAWASGSYVSLGDQSDSEATDWQACTECPERPPQPTKRGQVRTLWTNYFGWSIQRLQEDGDRSDAAVLANELEPVAYMISRRSQCASGFHNVRQLAKLIASDEHNGFNNHDMRVYLSSTRLALLAPKEFEESTATTSRNIYRQACDDLEIEKHTSDFYDGINALVEDIKGVNAEREERAERRLNHLVMFLSVVLSITFITDIADFLIGESKGFSFADRLEILISGSAIFLPLVILLFIVSQLTARRR</sequence>
<evidence type="ECO:0008006" key="4">
    <source>
        <dbReference type="Google" id="ProtNLM"/>
    </source>
</evidence>
<protein>
    <recommendedName>
        <fullName evidence="4">CorA-like Mg2+ transporter protein</fullName>
    </recommendedName>
</protein>
<keyword evidence="3" id="KW-1185">Reference proteome</keyword>
<evidence type="ECO:0000256" key="1">
    <source>
        <dbReference type="SAM" id="Phobius"/>
    </source>
</evidence>